<keyword evidence="2" id="KW-1185">Reference proteome</keyword>
<protein>
    <submittedName>
        <fullName evidence="1">Uncharacterized protein</fullName>
    </submittedName>
</protein>
<evidence type="ECO:0000313" key="2">
    <source>
        <dbReference type="Proteomes" id="UP000245865"/>
    </source>
</evidence>
<dbReference type="OrthoDB" id="8449762at2"/>
<dbReference type="EMBL" id="QGDB01000002">
    <property type="protein sequence ID" value="PWL18860.1"/>
    <property type="molecule type" value="Genomic_DNA"/>
</dbReference>
<dbReference type="Proteomes" id="UP000245865">
    <property type="component" value="Unassembled WGS sequence"/>
</dbReference>
<organism evidence="1 2">
    <name type="scientific">Falsochrobactrum shanghaiense</name>
    <dbReference type="NCBI Taxonomy" id="2201899"/>
    <lineage>
        <taxon>Bacteria</taxon>
        <taxon>Pseudomonadati</taxon>
        <taxon>Pseudomonadota</taxon>
        <taxon>Alphaproteobacteria</taxon>
        <taxon>Hyphomicrobiales</taxon>
        <taxon>Brucellaceae</taxon>
        <taxon>Falsochrobactrum</taxon>
    </lineage>
</organism>
<dbReference type="AlphaFoldDB" id="A0A316JUL9"/>
<proteinExistence type="predicted"/>
<sequence length="99" mass="10738">MTCDCGDCWDLPGEFVRHRLTGWLGVIIGDRDAGRMLTVRFLVPGQGLVAAEVSRFEVEPFDDEDGGGGSQAEPEDNIIPVDFTKKVKLTAKTKTRGAA</sequence>
<evidence type="ECO:0000313" key="1">
    <source>
        <dbReference type="EMBL" id="PWL18860.1"/>
    </source>
</evidence>
<accession>A0A316JUL9</accession>
<name>A0A316JUL9_9HYPH</name>
<comment type="caution">
    <text evidence="1">The sequence shown here is derived from an EMBL/GenBank/DDBJ whole genome shotgun (WGS) entry which is preliminary data.</text>
</comment>
<gene>
    <name evidence="1" type="ORF">DKP76_07300</name>
</gene>
<reference evidence="1 2" key="1">
    <citation type="submission" date="2018-05" db="EMBL/GenBank/DDBJ databases">
        <title>Comparative genomic sequence analysis between strain HN4 and CCM 8460T (Falsochrobactrum ovis) will provide more evidence to prove that HN4 is a new species of Falsochrobactrum.</title>
        <authorList>
            <person name="Lyu W."/>
            <person name="Sun L."/>
            <person name="Yao L."/>
        </authorList>
    </citation>
    <scope>NUCLEOTIDE SEQUENCE [LARGE SCALE GENOMIC DNA]</scope>
    <source>
        <strain evidence="1 2">HN4</strain>
    </source>
</reference>